<dbReference type="KEGG" id="cst:CLOST_0737"/>
<reference evidence="2" key="1">
    <citation type="journal article" date="2010" name="BMC Genomics">
        <title>Clostridium sticklandii, a specialist in amino acid degradation:revisiting its metabolism through its genome sequence.</title>
        <authorList>
            <person name="Fonknechten N."/>
            <person name="Chaussonnerie S."/>
            <person name="Tricot S."/>
            <person name="Lajus A."/>
            <person name="Andreesen J.R."/>
            <person name="Perchat N."/>
            <person name="Pelletier E."/>
            <person name="Gouyvenoux M."/>
            <person name="Barbe V."/>
            <person name="Salanoubat M."/>
            <person name="Le Paslier D."/>
            <person name="Weissenbach J."/>
            <person name="Cohen G.N."/>
            <person name="Kreimeyer A."/>
        </authorList>
    </citation>
    <scope>NUCLEOTIDE SEQUENCE [LARGE SCALE GENOMIC DNA]</scope>
    <source>
        <strain evidence="2">ATCC 12662 / DSM 519 / JCM 1433 / CCUG 9281 / NCIMB 10654 / HF</strain>
    </source>
</reference>
<proteinExistence type="predicted"/>
<dbReference type="EMBL" id="FP565809">
    <property type="protein sequence ID" value="CBH20863.1"/>
    <property type="molecule type" value="Genomic_DNA"/>
</dbReference>
<keyword evidence="2" id="KW-1185">Reference proteome</keyword>
<dbReference type="BioCyc" id="CSTI499177:GJE9-781-MONOMER"/>
<dbReference type="Proteomes" id="UP000007041">
    <property type="component" value="Chromosome"/>
</dbReference>
<name>E3PWP8_ACESD</name>
<dbReference type="STRING" id="1511.CLOST_0737"/>
<accession>E3PWP8</accession>
<dbReference type="AlphaFoldDB" id="E3PWP8"/>
<organism evidence="1 2">
    <name type="scientific">Acetoanaerobium sticklandii (strain ATCC 12662 / DSM 519 / JCM 1433 / CCUG 9281 / NCIMB 10654 / HF)</name>
    <name type="common">Clostridium sticklandii</name>
    <dbReference type="NCBI Taxonomy" id="499177"/>
    <lineage>
        <taxon>Bacteria</taxon>
        <taxon>Bacillati</taxon>
        <taxon>Bacillota</taxon>
        <taxon>Clostridia</taxon>
        <taxon>Peptostreptococcales</taxon>
        <taxon>Filifactoraceae</taxon>
        <taxon>Acetoanaerobium</taxon>
    </lineage>
</organism>
<dbReference type="eggNOG" id="ENOG502ZA77">
    <property type="taxonomic scope" value="Bacteria"/>
</dbReference>
<evidence type="ECO:0000313" key="1">
    <source>
        <dbReference type="EMBL" id="CBH20863.1"/>
    </source>
</evidence>
<evidence type="ECO:0000313" key="2">
    <source>
        <dbReference type="Proteomes" id="UP000007041"/>
    </source>
</evidence>
<dbReference type="HOGENOM" id="CLU_982462_0_0_9"/>
<gene>
    <name evidence="1" type="ordered locus">CLOST_0737</name>
</gene>
<protein>
    <submittedName>
        <fullName evidence="1">Uncharacterized protein</fullName>
    </submittedName>
</protein>
<sequence length="282" mass="32627">MIFSKNAIFPYPVLKNELDDYTENIFNLEVDLKDNTNEFIFEITYEIGSDYIKNLIDTKKAALFLVIRAKDNKFFRVENNSKVSIPKNRISLDNRTSIQLIIRAEEQIDFQDNNDLTDFYTGIKTKISIDKHCLLGLSNVVIFDGSMRKPFDIFEKRISSDLNSDIKIEVGSETIIIEYKHEDYQFVTSPNSSILNYPYIYMGMQKALMNMITEKSEDGESLDFTDMEMPEEPLYAKLYNLLKSKGIDGVDIKNIDEVIYKSSDRILEKFSNVIKGLNENGN</sequence>